<evidence type="ECO:0000256" key="7">
    <source>
        <dbReference type="ARBA" id="ARBA00023180"/>
    </source>
</evidence>
<dbReference type="Gene3D" id="3.40.50.11530">
    <property type="match status" value="1"/>
</dbReference>
<proteinExistence type="predicted"/>
<feature type="compositionally biased region" description="Basic and acidic residues" evidence="8">
    <location>
        <begin position="843"/>
        <end position="852"/>
    </location>
</feature>
<name>A0A9J7L8P8_BRAFL</name>
<evidence type="ECO:0000313" key="13">
    <source>
        <dbReference type="RefSeq" id="XP_035677605.1"/>
    </source>
</evidence>
<gene>
    <name evidence="13" type="primary">LOC118416564</name>
</gene>
<feature type="transmembrane region" description="Helical" evidence="9">
    <location>
        <begin position="421"/>
        <end position="445"/>
    </location>
</feature>
<dbReference type="KEGG" id="bfo:118416564"/>
<dbReference type="GeneID" id="118416564"/>
<keyword evidence="3 10" id="KW-0732">Signal</keyword>
<dbReference type="Pfam" id="PF08357">
    <property type="entry name" value="SEFIR"/>
    <property type="match status" value="1"/>
</dbReference>
<evidence type="ECO:0000256" key="3">
    <source>
        <dbReference type="ARBA" id="ARBA00022729"/>
    </source>
</evidence>
<evidence type="ECO:0000256" key="10">
    <source>
        <dbReference type="SAM" id="SignalP"/>
    </source>
</evidence>
<dbReference type="PANTHER" id="PTHR15583">
    <property type="entry name" value="INTERLEUKIN-17 RECEPTOR"/>
    <property type="match status" value="1"/>
</dbReference>
<evidence type="ECO:0000256" key="1">
    <source>
        <dbReference type="ARBA" id="ARBA00004479"/>
    </source>
</evidence>
<dbReference type="OrthoDB" id="9325096at2759"/>
<evidence type="ECO:0000256" key="4">
    <source>
        <dbReference type="ARBA" id="ARBA00022989"/>
    </source>
</evidence>
<dbReference type="GO" id="GO:0030368">
    <property type="term" value="F:interleukin-17 receptor activity"/>
    <property type="evidence" value="ECO:0000318"/>
    <property type="project" value="GO_Central"/>
</dbReference>
<evidence type="ECO:0000313" key="12">
    <source>
        <dbReference type="Proteomes" id="UP000001554"/>
    </source>
</evidence>
<accession>A0A9J7L8P8</accession>
<feature type="region of interest" description="Disordered" evidence="8">
    <location>
        <begin position="928"/>
        <end position="955"/>
    </location>
</feature>
<dbReference type="InterPro" id="IPR039465">
    <property type="entry name" value="IL-17_rcpt-like"/>
</dbReference>
<reference evidence="12" key="1">
    <citation type="journal article" date="2020" name="Nat. Ecol. Evol.">
        <title>Deeply conserved synteny resolves early events in vertebrate evolution.</title>
        <authorList>
            <person name="Simakov O."/>
            <person name="Marletaz F."/>
            <person name="Yue J.X."/>
            <person name="O'Connell B."/>
            <person name="Jenkins J."/>
            <person name="Brandt A."/>
            <person name="Calef R."/>
            <person name="Tung C.H."/>
            <person name="Huang T.K."/>
            <person name="Schmutz J."/>
            <person name="Satoh N."/>
            <person name="Yu J.K."/>
            <person name="Putnam N.H."/>
            <person name="Green R.E."/>
            <person name="Rokhsar D.S."/>
        </authorList>
    </citation>
    <scope>NUCLEOTIDE SEQUENCE [LARGE SCALE GENOMIC DNA]</scope>
    <source>
        <strain evidence="12">S238N-H82</strain>
    </source>
</reference>
<evidence type="ECO:0000256" key="5">
    <source>
        <dbReference type="ARBA" id="ARBA00023136"/>
    </source>
</evidence>
<dbReference type="AlphaFoldDB" id="A0A9J7L8P8"/>
<reference evidence="13" key="2">
    <citation type="submission" date="2025-08" db="UniProtKB">
        <authorList>
            <consortium name="RefSeq"/>
        </authorList>
    </citation>
    <scope>IDENTIFICATION</scope>
    <source>
        <strain evidence="13">S238N-H82</strain>
        <tissue evidence="13">Testes</tissue>
    </source>
</reference>
<comment type="subcellular location">
    <subcellularLocation>
        <location evidence="1">Membrane</location>
        <topology evidence="1">Single-pass type I membrane protein</topology>
    </subcellularLocation>
</comment>
<evidence type="ECO:0000256" key="2">
    <source>
        <dbReference type="ARBA" id="ARBA00022692"/>
    </source>
</evidence>
<evidence type="ECO:0000256" key="9">
    <source>
        <dbReference type="SAM" id="Phobius"/>
    </source>
</evidence>
<evidence type="ECO:0000259" key="11">
    <source>
        <dbReference type="PROSITE" id="PS51534"/>
    </source>
</evidence>
<sequence>MAARYFALPLLTAVLAVAVLRAEASTACNRRCSKQVDVLTCLRRCKRGTVQHRARHGRTGPVKFDYPLREISECSSHVPIKAASITPVPDLKVALTDASSDELDRVRITWRAPETGYELVTGFEVDIVTVGRTRRSSYSCRQLLLNRTLQAKDVLSKNYFEYITDLSRGLKYRVIVKTLPGQHLEDNSQTSLVYEARESLAWEERRRAWKPEPVEIVRIVGRNVTVSISLAPGDFKIDEYNLQWSCDTRWGVDKFNTTGATATWNRTLYHLPPGQCGIQVSSTLDPNDPIWSNTTTFSITDWTPDNLTANCDGTEVSVTFRGAPSECNFQDYRICLSVNTSNSHSENMTCNPLFKKDDDTGVVKAEFEHVKPLLDGHFYAVKVGAPYQDCEWTQVRVTTAMSGLSESAETSVPPKQRGVHITHIVAVVSVAVLIGLALLGILYYLRKNKPQMNVPWPWSFSLEPSPDTVCPEKRPIPRLFLVYSYDCPEHFTVVERFAASLQRMGFNVVLDMWCTNQISCVGKVEWACEQLDRAEYVIVLCSLGGRHKMEDRNEPPLQEGLLGDMFTPWVKEIGSRIHSGDSGSLRKYVVAYFSYSSAEDVPRTLRGVQPQYQLMKHLPELFCHLQRMERRSAAGTARVEGLEDIQRETVEAIEAMQKLCDDKPDWLFNTNDDVPHVVDVSTPSTPQEEIPLLPTPSENSVDMSDSTTSISDAQDDENAQDQQPLLRNGAAKVTDVRLSPQDDDCRVDVSPSGDVLAVTGNIGPIESLSGTLETAQKRREDDPDRGIPTSSEPSVKEAASGSSQAPPPPQTTTAFPRQVLPPAPQEQYIEYGPAATGGPFGDNPRDLYRTHTELTPPSPPQTTTTTFPPQVPIPAEQYLEYGARAPSGVFAHNPHTHPNGAHYSINMYENPMYLSSPSYHQHPYIDGQGTGHLDQPGGYPGYREENRGSDEQPDSGIFMEDQLRLYNQMVWDSMLPQ</sequence>
<feature type="compositionally biased region" description="Polar residues" evidence="8">
    <location>
        <begin position="696"/>
        <end position="711"/>
    </location>
</feature>
<keyword evidence="6" id="KW-0675">Receptor</keyword>
<keyword evidence="5 9" id="KW-0472">Membrane</keyword>
<dbReference type="Proteomes" id="UP000001554">
    <property type="component" value="Chromosome 5"/>
</dbReference>
<feature type="region of interest" description="Disordered" evidence="8">
    <location>
        <begin position="677"/>
        <end position="817"/>
    </location>
</feature>
<evidence type="ECO:0000256" key="6">
    <source>
        <dbReference type="ARBA" id="ARBA00023170"/>
    </source>
</evidence>
<feature type="chain" id="PRO_5039897299" evidence="10">
    <location>
        <begin position="25"/>
        <end position="977"/>
    </location>
</feature>
<evidence type="ECO:0000256" key="8">
    <source>
        <dbReference type="SAM" id="MobiDB-lite"/>
    </source>
</evidence>
<feature type="domain" description="SEFIR" evidence="11">
    <location>
        <begin position="476"/>
        <end position="623"/>
    </location>
</feature>
<keyword evidence="2 9" id="KW-0812">Transmembrane</keyword>
<dbReference type="RefSeq" id="XP_035677605.1">
    <property type="nucleotide sequence ID" value="XM_035821712.1"/>
</dbReference>
<keyword evidence="12" id="KW-1185">Reference proteome</keyword>
<dbReference type="GO" id="GO:0016020">
    <property type="term" value="C:membrane"/>
    <property type="evidence" value="ECO:0007669"/>
    <property type="project" value="UniProtKB-SubCell"/>
</dbReference>
<feature type="compositionally biased region" description="Basic and acidic residues" evidence="8">
    <location>
        <begin position="775"/>
        <end position="785"/>
    </location>
</feature>
<feature type="signal peptide" evidence="10">
    <location>
        <begin position="1"/>
        <end position="24"/>
    </location>
</feature>
<dbReference type="PANTHER" id="PTHR15583:SF7">
    <property type="entry name" value="INTERLEUKIN CYTOKINE RECEPTOR-RELATED PROTEIN 2"/>
    <property type="match status" value="1"/>
</dbReference>
<dbReference type="InterPro" id="IPR013568">
    <property type="entry name" value="SEFIR_dom"/>
</dbReference>
<feature type="region of interest" description="Disordered" evidence="8">
    <location>
        <begin position="829"/>
        <end position="870"/>
    </location>
</feature>
<keyword evidence="4 9" id="KW-1133">Transmembrane helix</keyword>
<protein>
    <submittedName>
        <fullName evidence="13">Uncharacterized protein LOC118416564</fullName>
    </submittedName>
</protein>
<organism evidence="12 13">
    <name type="scientific">Branchiostoma floridae</name>
    <name type="common">Florida lancelet</name>
    <name type="synonym">Amphioxus</name>
    <dbReference type="NCBI Taxonomy" id="7739"/>
    <lineage>
        <taxon>Eukaryota</taxon>
        <taxon>Metazoa</taxon>
        <taxon>Chordata</taxon>
        <taxon>Cephalochordata</taxon>
        <taxon>Leptocardii</taxon>
        <taxon>Amphioxiformes</taxon>
        <taxon>Branchiostomatidae</taxon>
        <taxon>Branchiostoma</taxon>
    </lineage>
</organism>
<keyword evidence="7" id="KW-0325">Glycoprotein</keyword>
<dbReference type="PROSITE" id="PS51534">
    <property type="entry name" value="SEFIR"/>
    <property type="match status" value="1"/>
</dbReference>